<dbReference type="AlphaFoldDB" id="A0A4C1WDD2"/>
<evidence type="ECO:0000313" key="2">
    <source>
        <dbReference type="EMBL" id="GBP49406.1"/>
    </source>
</evidence>
<feature type="region of interest" description="Disordered" evidence="1">
    <location>
        <begin position="28"/>
        <end position="55"/>
    </location>
</feature>
<keyword evidence="3" id="KW-1185">Reference proteome</keyword>
<feature type="region of interest" description="Disordered" evidence="1">
    <location>
        <begin position="146"/>
        <end position="172"/>
    </location>
</feature>
<evidence type="ECO:0000313" key="3">
    <source>
        <dbReference type="Proteomes" id="UP000299102"/>
    </source>
</evidence>
<proteinExistence type="predicted"/>
<dbReference type="EMBL" id="BGZK01000544">
    <property type="protein sequence ID" value="GBP49406.1"/>
    <property type="molecule type" value="Genomic_DNA"/>
</dbReference>
<name>A0A4C1WDD2_EUMVA</name>
<dbReference type="Proteomes" id="UP000299102">
    <property type="component" value="Unassembled WGS sequence"/>
</dbReference>
<feature type="compositionally biased region" description="Basic and acidic residues" evidence="1">
    <location>
        <begin position="155"/>
        <end position="172"/>
    </location>
</feature>
<reference evidence="2 3" key="1">
    <citation type="journal article" date="2019" name="Commun. Biol.">
        <title>The bagworm genome reveals a unique fibroin gene that provides high tensile strength.</title>
        <authorList>
            <person name="Kono N."/>
            <person name="Nakamura H."/>
            <person name="Ohtoshi R."/>
            <person name="Tomita M."/>
            <person name="Numata K."/>
            <person name="Arakawa K."/>
        </authorList>
    </citation>
    <scope>NUCLEOTIDE SEQUENCE [LARGE SCALE GENOMIC DNA]</scope>
</reference>
<accession>A0A4C1WDD2</accession>
<gene>
    <name evidence="2" type="ORF">EVAR_38174_1</name>
</gene>
<comment type="caution">
    <text evidence="2">The sequence shown here is derived from an EMBL/GenBank/DDBJ whole genome shotgun (WGS) entry which is preliminary data.</text>
</comment>
<evidence type="ECO:0000256" key="1">
    <source>
        <dbReference type="SAM" id="MobiDB-lite"/>
    </source>
</evidence>
<protein>
    <submittedName>
        <fullName evidence="2">Uncharacterized protein</fullName>
    </submittedName>
</protein>
<organism evidence="2 3">
    <name type="scientific">Eumeta variegata</name>
    <name type="common">Bagworm moth</name>
    <name type="synonym">Eumeta japonica</name>
    <dbReference type="NCBI Taxonomy" id="151549"/>
    <lineage>
        <taxon>Eukaryota</taxon>
        <taxon>Metazoa</taxon>
        <taxon>Ecdysozoa</taxon>
        <taxon>Arthropoda</taxon>
        <taxon>Hexapoda</taxon>
        <taxon>Insecta</taxon>
        <taxon>Pterygota</taxon>
        <taxon>Neoptera</taxon>
        <taxon>Endopterygota</taxon>
        <taxon>Lepidoptera</taxon>
        <taxon>Glossata</taxon>
        <taxon>Ditrysia</taxon>
        <taxon>Tineoidea</taxon>
        <taxon>Psychidae</taxon>
        <taxon>Oiketicinae</taxon>
        <taxon>Eumeta</taxon>
    </lineage>
</organism>
<sequence>MYATWLIERNQLRVYIVTKLILVDASGPQPAVDQRGGLKKLKRERDGTQKNGGAPSGLRSYLVGILNWTNRSNVNGFPLCPIPSPPPQSIARLEASGIPKHPPALTLARLRRCEYANTREICLHTVRETLVSRACNAELERKSQAEITMNVGPEPNRERDQDQNKELERDRTRERGVEMRIYIEFGSGNEMKLISFRVVIVLELPPPAPGTVEKGISVNLNGESFGRLGVFCGDEHVTLHTSSPARATTRSLTAAAASARSTAELRAGAHLKRFKGEVSEHVSSLSRARSGGPPRLRSLILICAVDARARPHHKFSIQRNPYKLRCLLKLSLRPETRSLTINDLPRKNKTRGMIAGDEQWPAARSLRPQRLI</sequence>